<dbReference type="AlphaFoldDB" id="A0A9I9EAT4"/>
<evidence type="ECO:0000313" key="1">
    <source>
        <dbReference type="EnsemblPlants" id="MELO3C031170.2.1"/>
    </source>
</evidence>
<protein>
    <submittedName>
        <fullName evidence="1">Uncharacterized protein</fullName>
    </submittedName>
</protein>
<name>A0A9I9EAT4_CUCME</name>
<sequence>MVESHMNLANDKTKAYIMASIYDIHAKKYEMMVNEKLIMDSLQAMFGQPSSSLIASTSDQSHHYQELIVPRRSGKRAIEIARSWPQAYGGRCSSGTWMHFLVALFEDPYALNFQSTDGISSPNNGPTTTLRRRSPKFWASNKNLVKATTTRIANLFFPYIEITTACLNMLHTGKCCFCVVQRSFKSDWVWVLSRPHNETRHHKSLSLPGSQSRAVCGGYRLEPYLE</sequence>
<reference evidence="1" key="1">
    <citation type="submission" date="2023-03" db="UniProtKB">
        <authorList>
            <consortium name="EnsemblPlants"/>
        </authorList>
    </citation>
    <scope>IDENTIFICATION</scope>
</reference>
<dbReference type="EnsemblPlants" id="MELO3C031170.2.1">
    <property type="protein sequence ID" value="MELO3C031170.2.1"/>
    <property type="gene ID" value="MELO3C031170.2"/>
</dbReference>
<proteinExistence type="predicted"/>
<dbReference type="Gramene" id="MELO3C031170.2.1">
    <property type="protein sequence ID" value="MELO3C031170.2.1"/>
    <property type="gene ID" value="MELO3C031170.2"/>
</dbReference>
<accession>A0A9I9EAT4</accession>
<organism evidence="1">
    <name type="scientific">Cucumis melo</name>
    <name type="common">Muskmelon</name>
    <dbReference type="NCBI Taxonomy" id="3656"/>
    <lineage>
        <taxon>Eukaryota</taxon>
        <taxon>Viridiplantae</taxon>
        <taxon>Streptophyta</taxon>
        <taxon>Embryophyta</taxon>
        <taxon>Tracheophyta</taxon>
        <taxon>Spermatophyta</taxon>
        <taxon>Magnoliopsida</taxon>
        <taxon>eudicotyledons</taxon>
        <taxon>Gunneridae</taxon>
        <taxon>Pentapetalae</taxon>
        <taxon>rosids</taxon>
        <taxon>fabids</taxon>
        <taxon>Cucurbitales</taxon>
        <taxon>Cucurbitaceae</taxon>
        <taxon>Benincaseae</taxon>
        <taxon>Cucumis</taxon>
    </lineage>
</organism>